<dbReference type="InterPro" id="IPR000169">
    <property type="entry name" value="Pept_cys_AS"/>
</dbReference>
<dbReference type="PANTHER" id="PTHR10183:SF379">
    <property type="entry name" value="CALPAIN-5"/>
    <property type="match status" value="1"/>
</dbReference>
<protein>
    <recommendedName>
        <fullName evidence="6">Calpain catalytic domain-containing protein</fullName>
    </recommendedName>
</protein>
<dbReference type="SMART" id="SM00230">
    <property type="entry name" value="CysPc"/>
    <property type="match status" value="1"/>
</dbReference>
<evidence type="ECO:0000256" key="3">
    <source>
        <dbReference type="ARBA" id="ARBA00022801"/>
    </source>
</evidence>
<feature type="active site" evidence="5">
    <location>
        <position position="297"/>
    </location>
</feature>
<dbReference type="Proteomes" id="UP001439008">
    <property type="component" value="Unassembled WGS sequence"/>
</dbReference>
<proteinExistence type="inferred from homology"/>
<name>A0ABV2AIV6_9EUKA</name>
<evidence type="ECO:0000259" key="6">
    <source>
        <dbReference type="PROSITE" id="PS50203"/>
    </source>
</evidence>
<comment type="similarity">
    <text evidence="1">Belongs to the peptidase C2 family.</text>
</comment>
<dbReference type="EMBL" id="JBDODL010000337">
    <property type="protein sequence ID" value="MES1919601.1"/>
    <property type="molecule type" value="Genomic_DNA"/>
</dbReference>
<feature type="domain" description="Calpain catalytic" evidence="6">
    <location>
        <begin position="63"/>
        <end position="354"/>
    </location>
</feature>
<dbReference type="PROSITE" id="PS50203">
    <property type="entry name" value="CALPAIN_CAT"/>
    <property type="match status" value="1"/>
</dbReference>
<dbReference type="Gene3D" id="3.90.70.10">
    <property type="entry name" value="Cysteine proteinases"/>
    <property type="match status" value="1"/>
</dbReference>
<keyword evidence="2 5" id="KW-0645">Protease</keyword>
<evidence type="ECO:0000256" key="4">
    <source>
        <dbReference type="ARBA" id="ARBA00022807"/>
    </source>
</evidence>
<evidence type="ECO:0000313" key="7">
    <source>
        <dbReference type="EMBL" id="MES1919601.1"/>
    </source>
</evidence>
<evidence type="ECO:0000256" key="5">
    <source>
        <dbReference type="PROSITE-ProRule" id="PRU00239"/>
    </source>
</evidence>
<dbReference type="PROSITE" id="PS00139">
    <property type="entry name" value="THIOL_PROTEASE_CYS"/>
    <property type="match status" value="1"/>
</dbReference>
<dbReference type="InterPro" id="IPR022684">
    <property type="entry name" value="Calpain_cysteine_protease"/>
</dbReference>
<evidence type="ECO:0000256" key="2">
    <source>
        <dbReference type="ARBA" id="ARBA00022670"/>
    </source>
</evidence>
<organism evidence="7 8">
    <name type="scientific">Bonamia ostreae</name>
    <dbReference type="NCBI Taxonomy" id="126728"/>
    <lineage>
        <taxon>Eukaryota</taxon>
        <taxon>Sar</taxon>
        <taxon>Rhizaria</taxon>
        <taxon>Endomyxa</taxon>
        <taxon>Ascetosporea</taxon>
        <taxon>Haplosporida</taxon>
        <taxon>Bonamia</taxon>
    </lineage>
</organism>
<feature type="active site" evidence="5">
    <location>
        <position position="272"/>
    </location>
</feature>
<dbReference type="InterPro" id="IPR038765">
    <property type="entry name" value="Papain-like_cys_pep_sf"/>
</dbReference>
<keyword evidence="4 5" id="KW-0788">Thiol protease</keyword>
<dbReference type="PANTHER" id="PTHR10183">
    <property type="entry name" value="CALPAIN"/>
    <property type="match status" value="1"/>
</dbReference>
<dbReference type="Pfam" id="PF00648">
    <property type="entry name" value="Peptidase_C2"/>
    <property type="match status" value="1"/>
</dbReference>
<dbReference type="CDD" id="cd00044">
    <property type="entry name" value="CysPc"/>
    <property type="match status" value="1"/>
</dbReference>
<feature type="active site" evidence="5">
    <location>
        <position position="118"/>
    </location>
</feature>
<reference evidence="7 8" key="1">
    <citation type="journal article" date="2024" name="BMC Biol.">
        <title>Comparative genomics of Ascetosporea gives new insight into the evolutionary basis for animal parasitism in Rhizaria.</title>
        <authorList>
            <person name="Hiltunen Thoren M."/>
            <person name="Onut-Brannstrom I."/>
            <person name="Alfjorden A."/>
            <person name="Peckova H."/>
            <person name="Swords F."/>
            <person name="Hooper C."/>
            <person name="Holzer A.S."/>
            <person name="Bass D."/>
            <person name="Burki F."/>
        </authorList>
    </citation>
    <scope>NUCLEOTIDE SEQUENCE [LARGE SCALE GENOMIC DNA]</scope>
    <source>
        <strain evidence="7">20-A016</strain>
    </source>
</reference>
<dbReference type="InterPro" id="IPR001300">
    <property type="entry name" value="Peptidase_C2_calpain_cat"/>
</dbReference>
<sequence>MLKKESNYVLYYGSTGQKLIKTLSVEELIKEKRSNKEDFSLSKFIHNVFNWEYSVLPFEADGKFVDHEFPPKKESIFEDSANRKEQLKWVRAETLSNNGKIFEKIVPEEMKQGYFGNCWFVAAVCCLAEKQELLERIFGENKISPIGKYKLNLFKNGQPVSVKIDSLIPVGDKSNACFGSSSNLNQMWVPLLEKAYSKLNGSYKSLTSGECHEAFFDMTGCPSGLLEAPKIEFQWLQQKFRDGGYLMTAGINSKKPGHGYFKMMSQGLLIDHAYAIIDVREHTETGREPVRLVKLRNPWSRFEWNGDYSDHSSKWDPKLRKDLHLCADDNDGVFWMDFGHFRSIFDTFSFCDSRHEWRSIPKSFSFNLQNERVESPRFSFKVPGKMVLKYLSLHQNDKRIKSSPQNYIDLAGFVLKNGEGYFEDQKCVGLLESNIDRNTFSKFKLQTGEYTFVPYSSGSHFGGQNLRDVTVLLHLTPEKSDKIRLKTENGDLKTE</sequence>
<feature type="non-terminal residue" evidence="7">
    <location>
        <position position="495"/>
    </location>
</feature>
<accession>A0ABV2AIV6</accession>
<gene>
    <name evidence="7" type="ORF">MHBO_001402</name>
</gene>
<dbReference type="PRINTS" id="PR00704">
    <property type="entry name" value="CALPAIN"/>
</dbReference>
<keyword evidence="8" id="KW-1185">Reference proteome</keyword>
<evidence type="ECO:0000313" key="8">
    <source>
        <dbReference type="Proteomes" id="UP001439008"/>
    </source>
</evidence>
<keyword evidence="3 5" id="KW-0378">Hydrolase</keyword>
<evidence type="ECO:0000256" key="1">
    <source>
        <dbReference type="ARBA" id="ARBA00007623"/>
    </source>
</evidence>
<dbReference type="SUPFAM" id="SSF54001">
    <property type="entry name" value="Cysteine proteinases"/>
    <property type="match status" value="1"/>
</dbReference>
<comment type="caution">
    <text evidence="7">The sequence shown here is derived from an EMBL/GenBank/DDBJ whole genome shotgun (WGS) entry which is preliminary data.</text>
</comment>